<dbReference type="SUPFAM" id="SSF52799">
    <property type="entry name" value="(Phosphotyrosine protein) phosphatases II"/>
    <property type="match status" value="1"/>
</dbReference>
<dbReference type="InterPro" id="IPR013784">
    <property type="entry name" value="Carb-bd-like_fold"/>
</dbReference>
<dbReference type="PROSITE" id="PS50056">
    <property type="entry name" value="TYR_PHOSPHATASE_2"/>
    <property type="match status" value="1"/>
</dbReference>
<dbReference type="AlphaFoldDB" id="A0C8X0"/>
<dbReference type="eggNOG" id="KOG1716">
    <property type="taxonomic scope" value="Eukaryota"/>
</dbReference>
<evidence type="ECO:0000256" key="3">
    <source>
        <dbReference type="ARBA" id="ARBA00023277"/>
    </source>
</evidence>
<dbReference type="SMART" id="SM01065">
    <property type="entry name" value="CBM_2"/>
    <property type="match status" value="1"/>
</dbReference>
<dbReference type="EMBL" id="CT868051">
    <property type="protein sequence ID" value="CAK67237.1"/>
    <property type="molecule type" value="Genomic_DNA"/>
</dbReference>
<accession>A0C8X0</accession>
<dbReference type="KEGG" id="ptm:GSPATT00036372001"/>
<dbReference type="GO" id="GO:0044042">
    <property type="term" value="P:glucan metabolic process"/>
    <property type="evidence" value="ECO:0007669"/>
    <property type="project" value="UniProtKB-ARBA"/>
</dbReference>
<name>A0C8X0_PARTE</name>
<dbReference type="InterPro" id="IPR045204">
    <property type="entry name" value="DSP_laforin-like"/>
</dbReference>
<evidence type="ECO:0000259" key="5">
    <source>
        <dbReference type="PROSITE" id="PS50056"/>
    </source>
</evidence>
<dbReference type="GeneID" id="5020419"/>
<dbReference type="InterPro" id="IPR013783">
    <property type="entry name" value="Ig-like_fold"/>
</dbReference>
<dbReference type="Gene3D" id="3.90.190.10">
    <property type="entry name" value="Protein tyrosine phosphatase superfamily"/>
    <property type="match status" value="1"/>
</dbReference>
<dbReference type="InterPro" id="IPR029021">
    <property type="entry name" value="Prot-tyrosine_phosphatase-like"/>
</dbReference>
<dbReference type="OMA" id="CQSYQIT"/>
<dbReference type="PROSITE" id="PS51166">
    <property type="entry name" value="CBM20"/>
    <property type="match status" value="1"/>
</dbReference>
<dbReference type="CDD" id="cd14526">
    <property type="entry name" value="DSP_laforin-like"/>
    <property type="match status" value="1"/>
</dbReference>
<dbReference type="InParanoid" id="A0C8X0"/>
<evidence type="ECO:0000313" key="7">
    <source>
        <dbReference type="EMBL" id="CAK67237.1"/>
    </source>
</evidence>
<evidence type="ECO:0000259" key="4">
    <source>
        <dbReference type="PROSITE" id="PS50054"/>
    </source>
</evidence>
<protein>
    <recommendedName>
        <fullName evidence="9">CBM20 domain-containing protein</fullName>
    </recommendedName>
</protein>
<dbReference type="SUPFAM" id="SSF49452">
    <property type="entry name" value="Starch-binding domain-like"/>
    <property type="match status" value="1"/>
</dbReference>
<evidence type="ECO:0000313" key="8">
    <source>
        <dbReference type="Proteomes" id="UP000000600"/>
    </source>
</evidence>
<dbReference type="InterPro" id="IPR000340">
    <property type="entry name" value="Dual-sp_phosphatase_cat-dom"/>
</dbReference>
<dbReference type="GO" id="GO:0019203">
    <property type="term" value="F:carbohydrate phosphatase activity"/>
    <property type="evidence" value="ECO:0007669"/>
    <property type="project" value="InterPro"/>
</dbReference>
<dbReference type="InterPro" id="IPR000387">
    <property type="entry name" value="Tyr_Pase_dom"/>
</dbReference>
<dbReference type="GO" id="GO:0005737">
    <property type="term" value="C:cytoplasm"/>
    <property type="evidence" value="ECO:0007669"/>
    <property type="project" value="UniProtKB-ARBA"/>
</dbReference>
<organism evidence="7 8">
    <name type="scientific">Paramecium tetraurelia</name>
    <dbReference type="NCBI Taxonomy" id="5888"/>
    <lineage>
        <taxon>Eukaryota</taxon>
        <taxon>Sar</taxon>
        <taxon>Alveolata</taxon>
        <taxon>Ciliophora</taxon>
        <taxon>Intramacronucleata</taxon>
        <taxon>Oligohymenophorea</taxon>
        <taxon>Peniculida</taxon>
        <taxon>Parameciidae</taxon>
        <taxon>Paramecium</taxon>
    </lineage>
</organism>
<dbReference type="Proteomes" id="UP000000600">
    <property type="component" value="Unassembled WGS sequence"/>
</dbReference>
<dbReference type="PANTHER" id="PTHR46642:SF3">
    <property type="entry name" value="PHOSPHOGLUCAN PHOSPHATASE DSP4, CHLOROPLASTIC"/>
    <property type="match status" value="1"/>
</dbReference>
<reference evidence="7 8" key="1">
    <citation type="journal article" date="2006" name="Nature">
        <title>Global trends of whole-genome duplications revealed by the ciliate Paramecium tetraurelia.</title>
        <authorList>
            <consortium name="Genoscope"/>
            <person name="Aury J.-M."/>
            <person name="Jaillon O."/>
            <person name="Duret L."/>
            <person name="Noel B."/>
            <person name="Jubin C."/>
            <person name="Porcel B.M."/>
            <person name="Segurens B."/>
            <person name="Daubin V."/>
            <person name="Anthouard V."/>
            <person name="Aiach N."/>
            <person name="Arnaiz O."/>
            <person name="Billaut A."/>
            <person name="Beisson J."/>
            <person name="Blanc I."/>
            <person name="Bouhouche K."/>
            <person name="Camara F."/>
            <person name="Duharcourt S."/>
            <person name="Guigo R."/>
            <person name="Gogendeau D."/>
            <person name="Katinka M."/>
            <person name="Keller A.-M."/>
            <person name="Kissmehl R."/>
            <person name="Klotz C."/>
            <person name="Koll F."/>
            <person name="Le Moue A."/>
            <person name="Lepere C."/>
            <person name="Malinsky S."/>
            <person name="Nowacki M."/>
            <person name="Nowak J.K."/>
            <person name="Plattner H."/>
            <person name="Poulain J."/>
            <person name="Ruiz F."/>
            <person name="Serrano V."/>
            <person name="Zagulski M."/>
            <person name="Dessen P."/>
            <person name="Betermier M."/>
            <person name="Weissenbach J."/>
            <person name="Scarpelli C."/>
            <person name="Schachter V."/>
            <person name="Sperling L."/>
            <person name="Meyer E."/>
            <person name="Cohen J."/>
            <person name="Wincker P."/>
        </authorList>
    </citation>
    <scope>NUCLEOTIDE SEQUENCE [LARGE SCALE GENOMIC DNA]</scope>
    <source>
        <strain evidence="7 8">Stock d4-2</strain>
    </source>
</reference>
<keyword evidence="1" id="KW-0378">Hydrolase</keyword>
<dbReference type="InterPro" id="IPR052832">
    <property type="entry name" value="Starch-Glucan_Phosphatase"/>
</dbReference>
<dbReference type="RefSeq" id="XP_001434634.1">
    <property type="nucleotide sequence ID" value="XM_001434597.1"/>
</dbReference>
<evidence type="ECO:0000259" key="6">
    <source>
        <dbReference type="PROSITE" id="PS51166"/>
    </source>
</evidence>
<evidence type="ECO:0000256" key="1">
    <source>
        <dbReference type="ARBA" id="ARBA00022801"/>
    </source>
</evidence>
<keyword evidence="3" id="KW-0119">Carbohydrate metabolism</keyword>
<dbReference type="InterPro" id="IPR002044">
    <property type="entry name" value="CBM20"/>
</dbReference>
<dbReference type="GO" id="GO:0004721">
    <property type="term" value="F:phosphoprotein phosphatase activity"/>
    <property type="evidence" value="ECO:0007669"/>
    <property type="project" value="UniProtKB-KW"/>
</dbReference>
<keyword evidence="2" id="KW-0904">Protein phosphatase</keyword>
<feature type="domain" description="CBM20" evidence="6">
    <location>
        <begin position="1"/>
        <end position="96"/>
    </location>
</feature>
<dbReference type="Pfam" id="PF00782">
    <property type="entry name" value="DSPc"/>
    <property type="match status" value="1"/>
</dbReference>
<evidence type="ECO:0000256" key="2">
    <source>
        <dbReference type="ARBA" id="ARBA00022912"/>
    </source>
</evidence>
<gene>
    <name evidence="7" type="ORF">GSPATT00036372001</name>
</gene>
<dbReference type="HOGENOM" id="CLU_838004_0_0_1"/>
<proteinExistence type="predicted"/>
<feature type="domain" description="Tyrosine-protein phosphatase" evidence="4">
    <location>
        <begin position="187"/>
        <end position="347"/>
    </location>
</feature>
<dbReference type="PROSITE" id="PS50054">
    <property type="entry name" value="TYR_PHOSPHATASE_DUAL"/>
    <property type="match status" value="1"/>
</dbReference>
<keyword evidence="8" id="KW-1185">Reference proteome</keyword>
<dbReference type="STRING" id="5888.A0C8X0"/>
<dbReference type="OrthoDB" id="273181at2759"/>
<dbReference type="InterPro" id="IPR020422">
    <property type="entry name" value="TYR_PHOSPHATASE_DUAL_dom"/>
</dbReference>
<dbReference type="GO" id="GO:2001070">
    <property type="term" value="F:starch binding"/>
    <property type="evidence" value="ECO:0007669"/>
    <property type="project" value="InterPro"/>
</dbReference>
<feature type="domain" description="Tyrosine specific protein phosphatases" evidence="5">
    <location>
        <begin position="270"/>
        <end position="331"/>
    </location>
</feature>
<dbReference type="PANTHER" id="PTHR46642">
    <property type="entry name" value="DUAL SPECIFICITY PHOSPHATASE, SUBGROUP, CATALYTIC DOMAIN"/>
    <property type="match status" value="1"/>
</dbReference>
<dbReference type="Gene3D" id="2.60.40.10">
    <property type="entry name" value="Immunoglobulins"/>
    <property type="match status" value="1"/>
</dbReference>
<sequence>MSSISIQRHVNYGEVILIVGDCHLVQWNVQNGIQMEWNPGDIWRARVECCCLPMNYRYVIVKQNNRQIVEWEDGINRVLNSKDDVEDAWSHIKIRIKVNSYVDSKMFVNLYSEKGRSKIRLDQVVTEENEYEYRMELEIPSKSINSYAFKYQQDQKWERNGVRVFTKHPILNNVIEIADSDVDFGLNYNQILENLYVGSFLYSKQNITQLVFSEIHILQKLGVDAIVNLQTTEDLINKDLQEGYFDQIRESCQSYQITYSHFPIRDCNKRSFLQKGMQAYQILKKLIEEGKCVYVHCTDGIQRSIQTVILYLVLDLNYSLEDAITLVKTARKRSKPIREVLQQLLEQ</sequence>
<evidence type="ECO:0008006" key="9">
    <source>
        <dbReference type="Google" id="ProtNLM"/>
    </source>
</evidence>
<dbReference type="Pfam" id="PF00686">
    <property type="entry name" value="CBM_20"/>
    <property type="match status" value="1"/>
</dbReference>